<dbReference type="Gene3D" id="2.160.10.10">
    <property type="entry name" value="Hexapeptide repeat proteins"/>
    <property type="match status" value="1"/>
</dbReference>
<evidence type="ECO:0000259" key="7">
    <source>
        <dbReference type="Pfam" id="PF04613"/>
    </source>
</evidence>
<keyword evidence="3" id="KW-0808">Transferase</keyword>
<keyword evidence="6" id="KW-0012">Acyltransferase</keyword>
<evidence type="ECO:0000256" key="2">
    <source>
        <dbReference type="ARBA" id="ARBA00022556"/>
    </source>
</evidence>
<feature type="non-terminal residue" evidence="8">
    <location>
        <position position="248"/>
    </location>
</feature>
<dbReference type="GO" id="GO:0009245">
    <property type="term" value="P:lipid A biosynthetic process"/>
    <property type="evidence" value="ECO:0007669"/>
    <property type="project" value="UniProtKB-KW"/>
</dbReference>
<feature type="non-terminal residue" evidence="8">
    <location>
        <position position="1"/>
    </location>
</feature>
<comment type="caution">
    <text evidence="8">The sequence shown here is derived from an EMBL/GenBank/DDBJ whole genome shotgun (WGS) entry which is preliminary data.</text>
</comment>
<sequence length="248" mass="27307">SPIHNAKHDSISFCYYKGEKALKAIRESQAQVIICSNELLFEENDYTDKTFILVSNPRLSFIQVMQKYFQEKPKFGIHPSAVIDEDAKVHHNVYIGPNTCIMGKCEIGENTIIYGNVYMYPNVIIGRNVIIHAGTVIGSEGFGLERNERGELENFPQLGGVTIDDDVDIGSNVSIDHGTLGNTIIGIGTKIDNLTHISHNDRIGKHCQINALVVICGSVVIEDYSHIAPHACVREGLHIGHNVLVGMG</sequence>
<dbReference type="InterPro" id="IPR001451">
    <property type="entry name" value="Hexapep"/>
</dbReference>
<dbReference type="InterPro" id="IPR007691">
    <property type="entry name" value="LpxD"/>
</dbReference>
<proteinExistence type="predicted"/>
<keyword evidence="2" id="KW-0441">Lipid A biosynthesis</keyword>
<evidence type="ECO:0000256" key="3">
    <source>
        <dbReference type="ARBA" id="ARBA00022679"/>
    </source>
</evidence>
<dbReference type="CDD" id="cd03352">
    <property type="entry name" value="LbH_LpxD"/>
    <property type="match status" value="1"/>
</dbReference>
<reference evidence="8" key="1">
    <citation type="journal article" date="2014" name="Front. Microbiol.">
        <title>High frequency of phylogenetically diverse reductive dehalogenase-homologous genes in deep subseafloor sedimentary metagenomes.</title>
        <authorList>
            <person name="Kawai M."/>
            <person name="Futagami T."/>
            <person name="Toyoda A."/>
            <person name="Takaki Y."/>
            <person name="Nishi S."/>
            <person name="Hori S."/>
            <person name="Arai W."/>
            <person name="Tsubouchi T."/>
            <person name="Morono Y."/>
            <person name="Uchiyama I."/>
            <person name="Ito T."/>
            <person name="Fujiyama A."/>
            <person name="Inagaki F."/>
            <person name="Takami H."/>
        </authorList>
    </citation>
    <scope>NUCLEOTIDE SEQUENCE</scope>
    <source>
        <strain evidence="8">Expedition CK06-06</strain>
    </source>
</reference>
<keyword evidence="1" id="KW-0444">Lipid biosynthesis</keyword>
<dbReference type="SUPFAM" id="SSF51161">
    <property type="entry name" value="Trimeric LpxA-like enzymes"/>
    <property type="match status" value="1"/>
</dbReference>
<dbReference type="GO" id="GO:0016410">
    <property type="term" value="F:N-acyltransferase activity"/>
    <property type="evidence" value="ECO:0007669"/>
    <property type="project" value="InterPro"/>
</dbReference>
<dbReference type="EMBL" id="BARV01032979">
    <property type="protein sequence ID" value="GAI40131.1"/>
    <property type="molecule type" value="Genomic_DNA"/>
</dbReference>
<evidence type="ECO:0000313" key="8">
    <source>
        <dbReference type="EMBL" id="GAI40131.1"/>
    </source>
</evidence>
<feature type="domain" description="UDP-3-O-[3-hydroxymyristoyl] glucosamine N-acyltransferase non-repeat region" evidence="7">
    <location>
        <begin position="1"/>
        <end position="66"/>
    </location>
</feature>
<dbReference type="InterPro" id="IPR020573">
    <property type="entry name" value="UDP_GlcNAc_AcTrfase_non-rep"/>
</dbReference>
<dbReference type="InterPro" id="IPR011004">
    <property type="entry name" value="Trimer_LpxA-like_sf"/>
</dbReference>
<dbReference type="PANTHER" id="PTHR43378">
    <property type="entry name" value="UDP-3-O-ACYLGLUCOSAMINE N-ACYLTRANSFERASE"/>
    <property type="match status" value="1"/>
</dbReference>
<evidence type="ECO:0000256" key="1">
    <source>
        <dbReference type="ARBA" id="ARBA00022516"/>
    </source>
</evidence>
<keyword evidence="4" id="KW-0677">Repeat</keyword>
<organism evidence="8">
    <name type="scientific">marine sediment metagenome</name>
    <dbReference type="NCBI Taxonomy" id="412755"/>
    <lineage>
        <taxon>unclassified sequences</taxon>
        <taxon>metagenomes</taxon>
        <taxon>ecological metagenomes</taxon>
    </lineage>
</organism>
<protein>
    <recommendedName>
        <fullName evidence="7">UDP-3-O-[3-hydroxymyristoyl] glucosamine N-acyltransferase non-repeat region domain-containing protein</fullName>
    </recommendedName>
</protein>
<dbReference type="GO" id="GO:0016020">
    <property type="term" value="C:membrane"/>
    <property type="evidence" value="ECO:0007669"/>
    <property type="project" value="GOC"/>
</dbReference>
<dbReference type="PANTHER" id="PTHR43378:SF2">
    <property type="entry name" value="UDP-3-O-ACYLGLUCOSAMINE N-ACYLTRANSFERASE 1, MITOCHONDRIAL-RELATED"/>
    <property type="match status" value="1"/>
</dbReference>
<dbReference type="Gene3D" id="3.40.1390.10">
    <property type="entry name" value="MurE/MurF, N-terminal domain"/>
    <property type="match status" value="1"/>
</dbReference>
<evidence type="ECO:0000256" key="4">
    <source>
        <dbReference type="ARBA" id="ARBA00022737"/>
    </source>
</evidence>
<keyword evidence="5" id="KW-0443">Lipid metabolism</keyword>
<name>X1PCD2_9ZZZZ</name>
<evidence type="ECO:0000256" key="5">
    <source>
        <dbReference type="ARBA" id="ARBA00023098"/>
    </source>
</evidence>
<evidence type="ECO:0000256" key="6">
    <source>
        <dbReference type="ARBA" id="ARBA00023315"/>
    </source>
</evidence>
<gene>
    <name evidence="8" type="ORF">S06H3_51908</name>
</gene>
<dbReference type="Pfam" id="PF04613">
    <property type="entry name" value="LpxD"/>
    <property type="match status" value="1"/>
</dbReference>
<dbReference type="Pfam" id="PF00132">
    <property type="entry name" value="Hexapep"/>
    <property type="match status" value="2"/>
</dbReference>
<accession>X1PCD2</accession>
<dbReference type="AlphaFoldDB" id="X1PCD2"/>